<keyword evidence="2" id="KW-0804">Transcription</keyword>
<accession>A0A975QIB5</accession>
<feature type="domain" description="HTH-type transcriptional regulator MT1864/Rv1816-like C-terminal" evidence="3">
    <location>
        <begin position="26"/>
        <end position="118"/>
    </location>
</feature>
<keyword evidence="5" id="KW-1185">Reference proteome</keyword>
<evidence type="ECO:0000259" key="3">
    <source>
        <dbReference type="Pfam" id="PF13305"/>
    </source>
</evidence>
<organism evidence="4 5">
    <name type="scientific">Nocardiopsis eucommiae</name>
    <dbReference type="NCBI Taxonomy" id="2831970"/>
    <lineage>
        <taxon>Bacteria</taxon>
        <taxon>Bacillati</taxon>
        <taxon>Actinomycetota</taxon>
        <taxon>Actinomycetes</taxon>
        <taxon>Streptosporangiales</taxon>
        <taxon>Nocardiopsidaceae</taxon>
        <taxon>Nocardiopsis</taxon>
    </lineage>
</organism>
<dbReference type="SUPFAM" id="SSF48498">
    <property type="entry name" value="Tetracyclin repressor-like, C-terminal domain"/>
    <property type="match status" value="1"/>
</dbReference>
<gene>
    <name evidence="4" type="ORF">KGD82_19075</name>
</gene>
<name>A0A975QIB5_9ACTN</name>
<keyword evidence="1" id="KW-0805">Transcription regulation</keyword>
<proteinExistence type="predicted"/>
<reference evidence="4" key="1">
    <citation type="submission" date="2021-05" db="EMBL/GenBank/DDBJ databases">
        <authorList>
            <person name="Kaiqin L."/>
            <person name="Jian G."/>
        </authorList>
    </citation>
    <scope>NUCLEOTIDE SEQUENCE</scope>
    <source>
        <strain evidence="4">HDS5</strain>
    </source>
</reference>
<dbReference type="Proteomes" id="UP000682416">
    <property type="component" value="Chromosome"/>
</dbReference>
<evidence type="ECO:0000313" key="4">
    <source>
        <dbReference type="EMBL" id="QVJ00666.1"/>
    </source>
</evidence>
<evidence type="ECO:0000313" key="5">
    <source>
        <dbReference type="Proteomes" id="UP000682416"/>
    </source>
</evidence>
<dbReference type="Pfam" id="PF13305">
    <property type="entry name" value="TetR_C_33"/>
    <property type="match status" value="1"/>
</dbReference>
<sequence>MGCAATSAEASSVCLTFVGDGTVQSITRFALERPALFRAMFAEPCHPDDAERVAATAAIWEYVHGIVHGIVHGVFPGVDTEALSVAVWSFVHVLAFLHLDGELDATDPGTVADRVRDTVRAFFAASEPVAWT</sequence>
<protein>
    <submittedName>
        <fullName evidence="4">WHG domain-containing protein</fullName>
    </submittedName>
</protein>
<dbReference type="InterPro" id="IPR036271">
    <property type="entry name" value="Tet_transcr_reg_TetR-rel_C_sf"/>
</dbReference>
<dbReference type="AlphaFoldDB" id="A0A975QIB5"/>
<dbReference type="Gene3D" id="1.10.357.10">
    <property type="entry name" value="Tetracycline Repressor, domain 2"/>
    <property type="match status" value="1"/>
</dbReference>
<dbReference type="InterPro" id="IPR025996">
    <property type="entry name" value="MT1864/Rv1816-like_C"/>
</dbReference>
<dbReference type="KEGG" id="nec:KGD82_19075"/>
<evidence type="ECO:0000256" key="2">
    <source>
        <dbReference type="ARBA" id="ARBA00023163"/>
    </source>
</evidence>
<dbReference type="EMBL" id="CP074402">
    <property type="protein sequence ID" value="QVJ00666.1"/>
    <property type="molecule type" value="Genomic_DNA"/>
</dbReference>
<evidence type="ECO:0000256" key="1">
    <source>
        <dbReference type="ARBA" id="ARBA00023015"/>
    </source>
</evidence>